<dbReference type="RefSeq" id="WP_267909738.1">
    <property type="nucleotide sequence ID" value="NZ_CAJHCS010000030.1"/>
</dbReference>
<proteinExistence type="predicted"/>
<dbReference type="SUPFAM" id="SSF54909">
    <property type="entry name" value="Dimeric alpha+beta barrel"/>
    <property type="match status" value="1"/>
</dbReference>
<name>A0ABU9QKF2_9BURK</name>
<dbReference type="EMBL" id="JAZHGC010000030">
    <property type="protein sequence ID" value="MEM5289892.1"/>
    <property type="molecule type" value="Genomic_DNA"/>
</dbReference>
<evidence type="ECO:0000313" key="3">
    <source>
        <dbReference type="Proteomes" id="UP001494588"/>
    </source>
</evidence>
<keyword evidence="3" id="KW-1185">Reference proteome</keyword>
<dbReference type="InterPro" id="IPR009799">
    <property type="entry name" value="EthD_dom"/>
</dbReference>
<evidence type="ECO:0000259" key="1">
    <source>
        <dbReference type="Pfam" id="PF07110"/>
    </source>
</evidence>
<organism evidence="2 3">
    <name type="scientific">Paraburkholderia sabiae</name>
    <dbReference type="NCBI Taxonomy" id="273251"/>
    <lineage>
        <taxon>Bacteria</taxon>
        <taxon>Pseudomonadati</taxon>
        <taxon>Pseudomonadota</taxon>
        <taxon>Betaproteobacteria</taxon>
        <taxon>Burkholderiales</taxon>
        <taxon>Burkholderiaceae</taxon>
        <taxon>Paraburkholderia</taxon>
    </lineage>
</organism>
<comment type="caution">
    <text evidence="2">The sequence shown here is derived from an EMBL/GenBank/DDBJ whole genome shotgun (WGS) entry which is preliminary data.</text>
</comment>
<gene>
    <name evidence="2" type="ORF">V4C55_29635</name>
</gene>
<dbReference type="Pfam" id="PF07110">
    <property type="entry name" value="EthD"/>
    <property type="match status" value="1"/>
</dbReference>
<evidence type="ECO:0000313" key="2">
    <source>
        <dbReference type="EMBL" id="MEM5289892.1"/>
    </source>
</evidence>
<dbReference type="InterPro" id="IPR011008">
    <property type="entry name" value="Dimeric_a/b-barrel"/>
</dbReference>
<reference evidence="2 3" key="1">
    <citation type="submission" date="2024-01" db="EMBL/GenBank/DDBJ databases">
        <title>The diversity of rhizobia nodulating Mimosa spp. in eleven states of Brazil covering several biomes is determined by host plant, location, and edaphic factors.</title>
        <authorList>
            <person name="Rouws L."/>
            <person name="Barauna A."/>
            <person name="Beukes C."/>
            <person name="De Faria S.M."/>
            <person name="Gross E."/>
            <person name="Dos Reis Junior F.B."/>
            <person name="Simon M."/>
            <person name="Maluk M."/>
            <person name="Odee D.W."/>
            <person name="Kenicer G."/>
            <person name="Young J.P.W."/>
            <person name="Reis V.M."/>
            <person name="Zilli J."/>
            <person name="James E.K."/>
        </authorList>
    </citation>
    <scope>NUCLEOTIDE SEQUENCE [LARGE SCALE GENOMIC DNA]</scope>
    <source>
        <strain evidence="2 3">JPY77</strain>
    </source>
</reference>
<dbReference type="Proteomes" id="UP001494588">
    <property type="component" value="Unassembled WGS sequence"/>
</dbReference>
<accession>A0ABU9QKF2</accession>
<dbReference type="Gene3D" id="3.30.70.100">
    <property type="match status" value="1"/>
</dbReference>
<dbReference type="NCBIfam" id="TIGR02118">
    <property type="entry name" value="EthD family reductase"/>
    <property type="match status" value="1"/>
</dbReference>
<feature type="domain" description="EthD" evidence="1">
    <location>
        <begin position="11"/>
        <end position="97"/>
    </location>
</feature>
<protein>
    <submittedName>
        <fullName evidence="2">EthD domain-containing protein</fullName>
    </submittedName>
</protein>
<sequence>MHTIAFLFKRRPGMSLADFHHHYEKIHGPIARTLPGLIEYRQYPIRSAGRGDVHFKDASGFDALSIYVFENAEAADAAWQSPENEPVQEDTLQFIDLDTMITLPVTLRTVLAMRELAR</sequence>